<keyword evidence="1" id="KW-0255">Endonuclease</keyword>
<dbReference type="AlphaFoldDB" id="A0A1L9QTB3"/>
<dbReference type="GO" id="GO:0004519">
    <property type="term" value="F:endonuclease activity"/>
    <property type="evidence" value="ECO:0007669"/>
    <property type="project" value="UniProtKB-KW"/>
</dbReference>
<name>A0A1L9QTB3_9CYAN</name>
<evidence type="ECO:0000313" key="2">
    <source>
        <dbReference type="Proteomes" id="UP000183940"/>
    </source>
</evidence>
<keyword evidence="1" id="KW-0378">Hydrolase</keyword>
<protein>
    <submittedName>
        <fullName evidence="1">Restriction endonuclease subunit R</fullName>
    </submittedName>
</protein>
<dbReference type="Proteomes" id="UP000183940">
    <property type="component" value="Unassembled WGS sequence"/>
</dbReference>
<evidence type="ECO:0000313" key="1">
    <source>
        <dbReference type="EMBL" id="OJJ25921.1"/>
    </source>
</evidence>
<dbReference type="EMBL" id="MLAW01000012">
    <property type="protein sequence ID" value="OJJ25921.1"/>
    <property type="molecule type" value="Genomic_DNA"/>
</dbReference>
<keyword evidence="1" id="KW-0540">Nuclease</keyword>
<reference evidence="1" key="1">
    <citation type="submission" date="2016-10" db="EMBL/GenBank/DDBJ databases">
        <title>CRISPR-Cas defence system in Roseofilum reptotaenium: evidence of a bacteriophage-cyanobacterium arms race in the coral black band disease.</title>
        <authorList>
            <person name="Buerger P."/>
            <person name="Wood-Charlson E.M."/>
            <person name="Weynberg K.D."/>
            <person name="Willis B."/>
            <person name="Van Oppen M.J."/>
        </authorList>
    </citation>
    <scope>NUCLEOTIDE SEQUENCE [LARGE SCALE GENOMIC DNA]</scope>
    <source>
        <strain evidence="1">AO1-A</strain>
    </source>
</reference>
<gene>
    <name evidence="1" type="ORF">BI308_09320</name>
</gene>
<comment type="caution">
    <text evidence="1">The sequence shown here is derived from an EMBL/GenBank/DDBJ whole genome shotgun (WGS) entry which is preliminary data.</text>
</comment>
<sequence length="206" mass="23652">MSTPLATQTITLRELIDRFGLTLTKDEEFFSEWQENLPEISPSDRQLLDKVKAGYINRLNSPPLLENVVRMAILDPILFIGDFYIAPFYVKSEEPIEISAEDEGVIIKGRIDTLILKEQFWIVAIESKKASFSIEEALPQILVYMLASPHPERPCFGMIATGGSFIFVKLVRREVNRYALSDLFSIRNRGNQLYEVLRILKRLSQL</sequence>
<accession>A0A1L9QTB3</accession>
<proteinExistence type="predicted"/>
<keyword evidence="2" id="KW-1185">Reference proteome</keyword>
<organism evidence="1 2">
    <name type="scientific">Roseofilum reptotaenium AO1-A</name>
    <dbReference type="NCBI Taxonomy" id="1925591"/>
    <lineage>
        <taxon>Bacteria</taxon>
        <taxon>Bacillati</taxon>
        <taxon>Cyanobacteriota</taxon>
        <taxon>Cyanophyceae</taxon>
        <taxon>Desertifilales</taxon>
        <taxon>Desertifilaceae</taxon>
        <taxon>Roseofilum</taxon>
    </lineage>
</organism>
<dbReference type="STRING" id="1925591.BI308_09320"/>